<dbReference type="AlphaFoldDB" id="A0A193LK08"/>
<organism evidence="2 3">
    <name type="scientific">Woeseia oceani</name>
    <dbReference type="NCBI Taxonomy" id="1548547"/>
    <lineage>
        <taxon>Bacteria</taxon>
        <taxon>Pseudomonadati</taxon>
        <taxon>Pseudomonadota</taxon>
        <taxon>Gammaproteobacteria</taxon>
        <taxon>Woeseiales</taxon>
        <taxon>Woeseiaceae</taxon>
        <taxon>Woeseia</taxon>
    </lineage>
</organism>
<evidence type="ECO:0000256" key="1">
    <source>
        <dbReference type="ARBA" id="ARBA00022801"/>
    </source>
</evidence>
<dbReference type="InterPro" id="IPR041999">
    <property type="entry name" value="Sortase_D_1"/>
</dbReference>
<name>A0A193LK08_9GAMM</name>
<dbReference type="EMBL" id="CP016268">
    <property type="protein sequence ID" value="ANO52885.1"/>
    <property type="molecule type" value="Genomic_DNA"/>
</dbReference>
<dbReference type="CDD" id="cd05828">
    <property type="entry name" value="Sortase_D_1"/>
    <property type="match status" value="1"/>
</dbReference>
<dbReference type="SUPFAM" id="SSF63817">
    <property type="entry name" value="Sortase"/>
    <property type="match status" value="1"/>
</dbReference>
<dbReference type="Proteomes" id="UP000092695">
    <property type="component" value="Chromosome"/>
</dbReference>
<reference evidence="2 3" key="1">
    <citation type="submission" date="2016-06" db="EMBL/GenBank/DDBJ databases">
        <title>Complete genome sequence of a deep-branching marine Gamma Proteobacterium Woeseia oceani type strain XK5.</title>
        <authorList>
            <person name="Mu D."/>
            <person name="Du Z."/>
        </authorList>
    </citation>
    <scope>NUCLEOTIDE SEQUENCE [LARGE SCALE GENOMIC DNA]</scope>
    <source>
        <strain evidence="2 3">XK5</strain>
    </source>
</reference>
<evidence type="ECO:0000313" key="2">
    <source>
        <dbReference type="EMBL" id="ANO52885.1"/>
    </source>
</evidence>
<dbReference type="Pfam" id="PF04203">
    <property type="entry name" value="Sortase"/>
    <property type="match status" value="1"/>
</dbReference>
<dbReference type="InterPro" id="IPR005754">
    <property type="entry name" value="Sortase"/>
</dbReference>
<dbReference type="Gene3D" id="2.40.260.10">
    <property type="entry name" value="Sortase"/>
    <property type="match status" value="1"/>
</dbReference>
<dbReference type="GO" id="GO:0016787">
    <property type="term" value="F:hydrolase activity"/>
    <property type="evidence" value="ECO:0007669"/>
    <property type="project" value="UniProtKB-KW"/>
</dbReference>
<sequence>MVACLFGIGFWQIGYGAWIPAKAWLAQGLMQHAWTRAAAGDASARPWPWADTAPVARLSAQQGNIELIVLAGGSGRTLAFAPGHLSSSVLPGDTGNSVIAGHRDTHFQFLQTVGYGDELQVERSDGRRLRFAVVAIDVVDARVGSVVLDTDEPMLTLITCYPFTTTEVGGPLRYVVTAALLPAETQPTSAGRQH</sequence>
<gene>
    <name evidence="2" type="ORF">BA177_00660</name>
</gene>
<dbReference type="InterPro" id="IPR023365">
    <property type="entry name" value="Sortase_dom-sf"/>
</dbReference>
<keyword evidence="1" id="KW-0378">Hydrolase</keyword>
<accession>A0A193LK08</accession>
<dbReference type="STRING" id="1548547.BA177_00660"/>
<keyword evidence="3" id="KW-1185">Reference proteome</keyword>
<evidence type="ECO:0000313" key="3">
    <source>
        <dbReference type="Proteomes" id="UP000092695"/>
    </source>
</evidence>
<protein>
    <submittedName>
        <fullName evidence="2">Sortase, marine proteobacterial type</fullName>
    </submittedName>
</protein>
<dbReference type="KEGG" id="woc:BA177_00660"/>
<dbReference type="InterPro" id="IPR022445">
    <property type="entry name" value="Sortase_proteobact_type"/>
</dbReference>
<proteinExistence type="predicted"/>
<dbReference type="NCBIfam" id="TIGR01076">
    <property type="entry name" value="sortase_fam"/>
    <property type="match status" value="1"/>
</dbReference>
<dbReference type="NCBIfam" id="TIGR03784">
    <property type="entry name" value="marine_sortase"/>
    <property type="match status" value="1"/>
</dbReference>